<evidence type="ECO:0000256" key="2">
    <source>
        <dbReference type="SAM" id="Phobius"/>
    </source>
</evidence>
<dbReference type="EMBL" id="JAGPXF010000001">
    <property type="protein sequence ID" value="KAH7263813.1"/>
    <property type="molecule type" value="Genomic_DNA"/>
</dbReference>
<evidence type="ECO:0000256" key="1">
    <source>
        <dbReference type="SAM" id="MobiDB-lite"/>
    </source>
</evidence>
<gene>
    <name evidence="4" type="ORF">BKA59DRAFT_431376</name>
</gene>
<evidence type="ECO:0008006" key="6">
    <source>
        <dbReference type="Google" id="ProtNLM"/>
    </source>
</evidence>
<feature type="region of interest" description="Disordered" evidence="1">
    <location>
        <begin position="215"/>
        <end position="242"/>
    </location>
</feature>
<keyword evidence="2" id="KW-0472">Membrane</keyword>
<feature type="signal peptide" evidence="3">
    <location>
        <begin position="1"/>
        <end position="16"/>
    </location>
</feature>
<keyword evidence="3" id="KW-0732">Signal</keyword>
<proteinExistence type="predicted"/>
<protein>
    <recommendedName>
        <fullName evidence="6">Extracellular membrane protein CFEM domain-containing protein</fullName>
    </recommendedName>
</protein>
<evidence type="ECO:0000256" key="3">
    <source>
        <dbReference type="SAM" id="SignalP"/>
    </source>
</evidence>
<reference evidence="4" key="1">
    <citation type="journal article" date="2021" name="Nat. Commun.">
        <title>Genetic determinants of endophytism in the Arabidopsis root mycobiome.</title>
        <authorList>
            <person name="Mesny F."/>
            <person name="Miyauchi S."/>
            <person name="Thiergart T."/>
            <person name="Pickel B."/>
            <person name="Atanasova L."/>
            <person name="Karlsson M."/>
            <person name="Huettel B."/>
            <person name="Barry K.W."/>
            <person name="Haridas S."/>
            <person name="Chen C."/>
            <person name="Bauer D."/>
            <person name="Andreopoulos W."/>
            <person name="Pangilinan J."/>
            <person name="LaButti K."/>
            <person name="Riley R."/>
            <person name="Lipzen A."/>
            <person name="Clum A."/>
            <person name="Drula E."/>
            <person name="Henrissat B."/>
            <person name="Kohler A."/>
            <person name="Grigoriev I.V."/>
            <person name="Martin F.M."/>
            <person name="Hacquard S."/>
        </authorList>
    </citation>
    <scope>NUCLEOTIDE SEQUENCE</scope>
    <source>
        <strain evidence="4">MPI-SDFR-AT-0068</strain>
    </source>
</reference>
<keyword evidence="2" id="KW-0812">Transmembrane</keyword>
<dbReference type="OrthoDB" id="3551290at2759"/>
<sequence>MKTILFALCNVQFCVAETISTSWSCEKGSDVTAFPACNAFLNSGNVCSTVLDRPGKQECLCNQDYLDSIFECEYELQRCFLGNELDSTFDEGIEKWDSLCGSYVTFTPTTPAASAFTDHPDQLCQEVKRACQTAKNLLDECSTYKYDLDTSTFSSCTCQPRLLRQEYSCLYVGNASCLVTEVALSNLPGYSECDNFPSVIGTGLSVVAEATQTSLPELPSGNTKPHTITKTATDPTSTDSSGSQRFFPFPLFTYSSVILLYLILLV</sequence>
<feature type="transmembrane region" description="Helical" evidence="2">
    <location>
        <begin position="246"/>
        <end position="265"/>
    </location>
</feature>
<evidence type="ECO:0000313" key="5">
    <source>
        <dbReference type="Proteomes" id="UP000813427"/>
    </source>
</evidence>
<name>A0A8K0SFT5_9HYPO</name>
<keyword evidence="5" id="KW-1185">Reference proteome</keyword>
<accession>A0A8K0SFT5</accession>
<feature type="chain" id="PRO_5035465577" description="Extracellular membrane protein CFEM domain-containing protein" evidence="3">
    <location>
        <begin position="17"/>
        <end position="266"/>
    </location>
</feature>
<dbReference type="AlphaFoldDB" id="A0A8K0SFT5"/>
<keyword evidence="2" id="KW-1133">Transmembrane helix</keyword>
<comment type="caution">
    <text evidence="4">The sequence shown here is derived from an EMBL/GenBank/DDBJ whole genome shotgun (WGS) entry which is preliminary data.</text>
</comment>
<evidence type="ECO:0000313" key="4">
    <source>
        <dbReference type="EMBL" id="KAH7263813.1"/>
    </source>
</evidence>
<organism evidence="4 5">
    <name type="scientific">Fusarium tricinctum</name>
    <dbReference type="NCBI Taxonomy" id="61284"/>
    <lineage>
        <taxon>Eukaryota</taxon>
        <taxon>Fungi</taxon>
        <taxon>Dikarya</taxon>
        <taxon>Ascomycota</taxon>
        <taxon>Pezizomycotina</taxon>
        <taxon>Sordariomycetes</taxon>
        <taxon>Hypocreomycetidae</taxon>
        <taxon>Hypocreales</taxon>
        <taxon>Nectriaceae</taxon>
        <taxon>Fusarium</taxon>
        <taxon>Fusarium tricinctum species complex</taxon>
    </lineage>
</organism>
<dbReference type="Proteomes" id="UP000813427">
    <property type="component" value="Unassembled WGS sequence"/>
</dbReference>